<name>A0ABX2DAY5_9SPHI</name>
<sequence length="281" mass="32367">MEKESIIKVPGAQWKHNLLYRLAISKEFPCRLRIQNIIRKFWNLDLLKYTTPSGLKLVLDVTDWVQHQIYLHGNYEIKSVELFKRLSKNSSVVFDIGAHIGQYALECSKDDNSLEKKIFAIEVNPKTFTYLLNNIQVNNFKNVKPILGAVGSSKNVVNINIPAYWNMGNTMINHELENVGLDNYLAATLSLPDILKTNGIFNIDLIKIDVEGHEIHVFKELFGQNIYPKDIIFEYIPKAFKGADDLIMLFRDNGYHIKDINNIDFIGQDNILEQNLWATKV</sequence>
<accession>A0ABX2DAY5</accession>
<evidence type="ECO:0000313" key="2">
    <source>
        <dbReference type="EMBL" id="NQX30176.1"/>
    </source>
</evidence>
<dbReference type="PANTHER" id="PTHR34203:SF15">
    <property type="entry name" value="SLL1173 PROTEIN"/>
    <property type="match status" value="1"/>
</dbReference>
<dbReference type="Pfam" id="PF05050">
    <property type="entry name" value="Methyltransf_21"/>
    <property type="match status" value="1"/>
</dbReference>
<dbReference type="Proteomes" id="UP000762110">
    <property type="component" value="Unassembled WGS sequence"/>
</dbReference>
<keyword evidence="2" id="KW-0489">Methyltransferase</keyword>
<organism evidence="2 3">
    <name type="scientific">Pedobacter boryungensis</name>
    <dbReference type="NCBI Taxonomy" id="869962"/>
    <lineage>
        <taxon>Bacteria</taxon>
        <taxon>Pseudomonadati</taxon>
        <taxon>Bacteroidota</taxon>
        <taxon>Sphingobacteriia</taxon>
        <taxon>Sphingobacteriales</taxon>
        <taxon>Sphingobacteriaceae</taxon>
        <taxon>Pedobacter</taxon>
    </lineage>
</organism>
<dbReference type="InterPro" id="IPR052514">
    <property type="entry name" value="SAM-dependent_MTase"/>
</dbReference>
<evidence type="ECO:0000313" key="3">
    <source>
        <dbReference type="Proteomes" id="UP000762110"/>
    </source>
</evidence>
<dbReference type="GO" id="GO:0008168">
    <property type="term" value="F:methyltransferase activity"/>
    <property type="evidence" value="ECO:0007669"/>
    <property type="project" value="UniProtKB-KW"/>
</dbReference>
<dbReference type="InterPro" id="IPR006342">
    <property type="entry name" value="FkbM_mtfrase"/>
</dbReference>
<gene>
    <name evidence="2" type="ORF">HQN85_00440</name>
</gene>
<feature type="domain" description="Methyltransferase FkbM" evidence="1">
    <location>
        <begin position="95"/>
        <end position="256"/>
    </location>
</feature>
<keyword evidence="3" id="KW-1185">Reference proteome</keyword>
<protein>
    <submittedName>
        <fullName evidence="2">FkbM family methyltransferase</fullName>
    </submittedName>
</protein>
<dbReference type="SUPFAM" id="SSF53335">
    <property type="entry name" value="S-adenosyl-L-methionine-dependent methyltransferases"/>
    <property type="match status" value="1"/>
</dbReference>
<dbReference type="NCBIfam" id="TIGR01444">
    <property type="entry name" value="fkbM_fam"/>
    <property type="match status" value="1"/>
</dbReference>
<dbReference type="Gene3D" id="3.40.50.150">
    <property type="entry name" value="Vaccinia Virus protein VP39"/>
    <property type="match status" value="1"/>
</dbReference>
<dbReference type="RefSeq" id="WP_173268378.1">
    <property type="nucleotide sequence ID" value="NZ_JABMKV010000001.1"/>
</dbReference>
<keyword evidence="2" id="KW-0808">Transferase</keyword>
<dbReference type="EMBL" id="JABMKV010000001">
    <property type="protein sequence ID" value="NQX30176.1"/>
    <property type="molecule type" value="Genomic_DNA"/>
</dbReference>
<reference evidence="2 3" key="1">
    <citation type="submission" date="2020-05" db="EMBL/GenBank/DDBJ databases">
        <title>Description of Pedobacter foliorum sp. nov.</title>
        <authorList>
            <person name="Qi S."/>
            <person name="Carlier A."/>
            <person name="Cnockaert M."/>
            <person name="Vandamme P."/>
        </authorList>
    </citation>
    <scope>NUCLEOTIDE SEQUENCE [LARGE SCALE GENOMIC DNA]</scope>
    <source>
        <strain evidence="2 3">LMG 31300</strain>
    </source>
</reference>
<evidence type="ECO:0000259" key="1">
    <source>
        <dbReference type="Pfam" id="PF05050"/>
    </source>
</evidence>
<proteinExistence type="predicted"/>
<dbReference type="InterPro" id="IPR029063">
    <property type="entry name" value="SAM-dependent_MTases_sf"/>
</dbReference>
<dbReference type="PANTHER" id="PTHR34203">
    <property type="entry name" value="METHYLTRANSFERASE, FKBM FAMILY PROTEIN"/>
    <property type="match status" value="1"/>
</dbReference>
<comment type="caution">
    <text evidence="2">The sequence shown here is derived from an EMBL/GenBank/DDBJ whole genome shotgun (WGS) entry which is preliminary data.</text>
</comment>
<dbReference type="GO" id="GO:0032259">
    <property type="term" value="P:methylation"/>
    <property type="evidence" value="ECO:0007669"/>
    <property type="project" value="UniProtKB-KW"/>
</dbReference>